<dbReference type="GO" id="GO:0016491">
    <property type="term" value="F:oxidoreductase activity"/>
    <property type="evidence" value="ECO:0007669"/>
    <property type="project" value="UniProtKB-KW"/>
</dbReference>
<keyword evidence="2" id="KW-0285">Flavoprotein</keyword>
<dbReference type="RefSeq" id="WP_230437292.1">
    <property type="nucleotide sequence ID" value="NZ_CP087715.1"/>
</dbReference>
<dbReference type="Proteomes" id="UP001597264">
    <property type="component" value="Unassembled WGS sequence"/>
</dbReference>
<organism evidence="4 5">
    <name type="scientific">Microbulbifer celer</name>
    <dbReference type="NCBI Taxonomy" id="435905"/>
    <lineage>
        <taxon>Bacteria</taxon>
        <taxon>Pseudomonadati</taxon>
        <taxon>Pseudomonadota</taxon>
        <taxon>Gammaproteobacteria</taxon>
        <taxon>Cellvibrionales</taxon>
        <taxon>Microbulbiferaceae</taxon>
        <taxon>Microbulbifer</taxon>
    </lineage>
</organism>
<reference evidence="5" key="1">
    <citation type="journal article" date="2019" name="Int. J. Syst. Evol. Microbiol.">
        <title>The Global Catalogue of Microorganisms (GCM) 10K type strain sequencing project: providing services to taxonomists for standard genome sequencing and annotation.</title>
        <authorList>
            <consortium name="The Broad Institute Genomics Platform"/>
            <consortium name="The Broad Institute Genome Sequencing Center for Infectious Disease"/>
            <person name="Wu L."/>
            <person name="Ma J."/>
        </authorList>
    </citation>
    <scope>NUCLEOTIDE SEQUENCE [LARGE SCALE GENOMIC DNA]</scope>
    <source>
        <strain evidence="5">CCUG 54356</strain>
    </source>
</reference>
<evidence type="ECO:0000313" key="5">
    <source>
        <dbReference type="Proteomes" id="UP001597264"/>
    </source>
</evidence>
<evidence type="ECO:0000256" key="2">
    <source>
        <dbReference type="ARBA" id="ARBA00022643"/>
    </source>
</evidence>
<dbReference type="EC" id="1.-.-.-" evidence="4"/>
<dbReference type="Pfam" id="PF03358">
    <property type="entry name" value="FMN_red"/>
    <property type="match status" value="1"/>
</dbReference>
<proteinExistence type="predicted"/>
<gene>
    <name evidence="4" type="ORF">ACFQ2X_10940</name>
</gene>
<keyword evidence="2" id="KW-0288">FMN</keyword>
<comment type="caution">
    <text evidence="4">The sequence shown here is derived from an EMBL/GenBank/DDBJ whole genome shotgun (WGS) entry which is preliminary data.</text>
</comment>
<keyword evidence="5" id="KW-1185">Reference proteome</keyword>
<accession>A0ABW3UC50</accession>
<dbReference type="EMBL" id="JBHTLR010000008">
    <property type="protein sequence ID" value="MFD1217121.1"/>
    <property type="molecule type" value="Genomic_DNA"/>
</dbReference>
<dbReference type="PANTHER" id="PTHR30543">
    <property type="entry name" value="CHROMATE REDUCTASE"/>
    <property type="match status" value="1"/>
</dbReference>
<evidence type="ECO:0000259" key="3">
    <source>
        <dbReference type="Pfam" id="PF03358"/>
    </source>
</evidence>
<dbReference type="InterPro" id="IPR029039">
    <property type="entry name" value="Flavoprotein-like_sf"/>
</dbReference>
<dbReference type="InterPro" id="IPR050712">
    <property type="entry name" value="NAD(P)H-dep_reductase"/>
</dbReference>
<comment type="cofactor">
    <cofactor evidence="1">
        <name>FMN</name>
        <dbReference type="ChEBI" id="CHEBI:58210"/>
    </cofactor>
</comment>
<sequence length="190" mass="21216">MKSRPLKVLGISGSLRKDSFNTAALHTAAEIAADLTEIRVNFTFADLSQIPLYDQDLRDKLIPDAVAALSQQILDADAILFATPEYNYSVSGVLKNAIDWLSRLDPQPFADKPVAVMSASMSAFGGARAQYDLRRILIYLDVHFVNKPEVMIAFAHKKFDDDGKLADTDTRKFIGDLITALDRWSRRLNR</sequence>
<name>A0ABW3UC50_9GAMM</name>
<dbReference type="PANTHER" id="PTHR30543:SF21">
    <property type="entry name" value="NAD(P)H-DEPENDENT FMN REDUCTASE LOT6"/>
    <property type="match status" value="1"/>
</dbReference>
<evidence type="ECO:0000313" key="4">
    <source>
        <dbReference type="EMBL" id="MFD1217121.1"/>
    </source>
</evidence>
<protein>
    <submittedName>
        <fullName evidence="4">NADPH-dependent FMN reductase</fullName>
        <ecNumber evidence="4">1.-.-.-</ecNumber>
    </submittedName>
</protein>
<dbReference type="SUPFAM" id="SSF52218">
    <property type="entry name" value="Flavoproteins"/>
    <property type="match status" value="1"/>
</dbReference>
<feature type="domain" description="NADPH-dependent FMN reductase-like" evidence="3">
    <location>
        <begin position="7"/>
        <end position="156"/>
    </location>
</feature>
<dbReference type="InterPro" id="IPR005025">
    <property type="entry name" value="FMN_Rdtase-like_dom"/>
</dbReference>
<dbReference type="Gene3D" id="3.40.50.360">
    <property type="match status" value="1"/>
</dbReference>
<evidence type="ECO:0000256" key="1">
    <source>
        <dbReference type="ARBA" id="ARBA00001917"/>
    </source>
</evidence>
<keyword evidence="4" id="KW-0560">Oxidoreductase</keyword>